<dbReference type="Proteomes" id="UP001153269">
    <property type="component" value="Unassembled WGS sequence"/>
</dbReference>
<protein>
    <submittedName>
        <fullName evidence="2">Uncharacterized protein</fullName>
    </submittedName>
</protein>
<proteinExistence type="predicted"/>
<evidence type="ECO:0000256" key="1">
    <source>
        <dbReference type="SAM" id="MobiDB-lite"/>
    </source>
</evidence>
<keyword evidence="3" id="KW-1185">Reference proteome</keyword>
<feature type="region of interest" description="Disordered" evidence="1">
    <location>
        <begin position="83"/>
        <end position="130"/>
    </location>
</feature>
<reference evidence="2" key="1">
    <citation type="submission" date="2020-03" db="EMBL/GenBank/DDBJ databases">
        <authorList>
            <person name="Weist P."/>
        </authorList>
    </citation>
    <scope>NUCLEOTIDE SEQUENCE</scope>
</reference>
<dbReference type="EMBL" id="CADEAL010001256">
    <property type="protein sequence ID" value="CAB1430657.1"/>
    <property type="molecule type" value="Genomic_DNA"/>
</dbReference>
<evidence type="ECO:0000313" key="2">
    <source>
        <dbReference type="EMBL" id="CAB1430657.1"/>
    </source>
</evidence>
<gene>
    <name evidence="2" type="ORF">PLEPLA_LOCUS18639</name>
</gene>
<evidence type="ECO:0000313" key="3">
    <source>
        <dbReference type="Proteomes" id="UP001153269"/>
    </source>
</evidence>
<accession>A0A9N7UHN5</accession>
<organism evidence="2 3">
    <name type="scientific">Pleuronectes platessa</name>
    <name type="common">European plaice</name>
    <dbReference type="NCBI Taxonomy" id="8262"/>
    <lineage>
        <taxon>Eukaryota</taxon>
        <taxon>Metazoa</taxon>
        <taxon>Chordata</taxon>
        <taxon>Craniata</taxon>
        <taxon>Vertebrata</taxon>
        <taxon>Euteleostomi</taxon>
        <taxon>Actinopterygii</taxon>
        <taxon>Neopterygii</taxon>
        <taxon>Teleostei</taxon>
        <taxon>Neoteleostei</taxon>
        <taxon>Acanthomorphata</taxon>
        <taxon>Carangaria</taxon>
        <taxon>Pleuronectiformes</taxon>
        <taxon>Pleuronectoidei</taxon>
        <taxon>Pleuronectidae</taxon>
        <taxon>Pleuronectes</taxon>
    </lineage>
</organism>
<name>A0A9N7UHN5_PLEPL</name>
<dbReference type="AlphaFoldDB" id="A0A9N7UHN5"/>
<sequence length="290" mass="30773">MEETIEEERGEAEIMLGGAERSEPFAFVFAALFKDGYHSPASYPSPITHFYHHPFIAPCPPSLPPPPPGLIPKLGAGADSLKTPVLSEESHGEPSSPPPPATVNLLLPSRSPGGAELAWTQNPSGSGDRPKLFVPGKMGQGESAVSPQAAPGAGSICPVLMEDVPSVEELILLGNLLPDHFHPTGPGCPQDEGTIKRGKDRVLVHGPWGTGGGTMGYWCRDHGVLVQGPVTHSSSFPPPLPPSSLHPPVPSVSDCMTLAVLDPEHGEGLHEYNIHHRRQGQLKTARQVRH</sequence>
<comment type="caution">
    <text evidence="2">The sequence shown here is derived from an EMBL/GenBank/DDBJ whole genome shotgun (WGS) entry which is preliminary data.</text>
</comment>